<dbReference type="Proteomes" id="UP000796880">
    <property type="component" value="Unassembled WGS sequence"/>
</dbReference>
<dbReference type="EMBL" id="VOIH02000005">
    <property type="protein sequence ID" value="KAF3445342.1"/>
    <property type="molecule type" value="Genomic_DNA"/>
</dbReference>
<evidence type="ECO:0000256" key="1">
    <source>
        <dbReference type="SAM" id="MobiDB-lite"/>
    </source>
</evidence>
<accession>A0A8K0MGW1</accession>
<feature type="compositionally biased region" description="Low complexity" evidence="1">
    <location>
        <begin position="139"/>
        <end position="175"/>
    </location>
</feature>
<proteinExistence type="predicted"/>
<feature type="compositionally biased region" description="Low complexity" evidence="1">
    <location>
        <begin position="221"/>
        <end position="231"/>
    </location>
</feature>
<comment type="caution">
    <text evidence="2">The sequence shown here is derived from an EMBL/GenBank/DDBJ whole genome shotgun (WGS) entry which is preliminary data.</text>
</comment>
<feature type="region of interest" description="Disordered" evidence="1">
    <location>
        <begin position="139"/>
        <end position="180"/>
    </location>
</feature>
<feature type="region of interest" description="Disordered" evidence="1">
    <location>
        <begin position="207"/>
        <end position="231"/>
    </location>
</feature>
<feature type="compositionally biased region" description="Low complexity" evidence="1">
    <location>
        <begin position="1"/>
        <end position="19"/>
    </location>
</feature>
<protein>
    <submittedName>
        <fullName evidence="2">Uncharacterized protein</fullName>
    </submittedName>
</protein>
<keyword evidence="3" id="KW-1185">Reference proteome</keyword>
<sequence>MAILQLPSSSSSSLFSSFPAVSKPQSPPFSLLRSASRRSSDADSLVDYDVSKIAAIYRLKPFLLVRRLFQIGTTFGKWFALRYVDRLMERSDQMFEVRAAELRKILVELCPCSLSFQHGSGEKSELITVDMRELIHFSPQTTTSTHTHSPPTATDTAAKGTTSTHTHSSPTATDDPGPALASNANVVSSHSLTLLLFMVAAITLQPSHGDSSTNPRPAPSDPDSSAIPQAR</sequence>
<reference evidence="2" key="1">
    <citation type="submission" date="2020-03" db="EMBL/GenBank/DDBJ databases">
        <title>A high-quality chromosome-level genome assembly of a woody plant with both climbing and erect habits, Rhamnella rubrinervis.</title>
        <authorList>
            <person name="Lu Z."/>
            <person name="Yang Y."/>
            <person name="Zhu X."/>
            <person name="Sun Y."/>
        </authorList>
    </citation>
    <scope>NUCLEOTIDE SEQUENCE</scope>
    <source>
        <strain evidence="2">BYM</strain>
        <tissue evidence="2">Leaf</tissue>
    </source>
</reference>
<dbReference type="AlphaFoldDB" id="A0A8K0MGW1"/>
<evidence type="ECO:0000313" key="2">
    <source>
        <dbReference type="EMBL" id="KAF3445342.1"/>
    </source>
</evidence>
<dbReference type="OrthoDB" id="1929454at2759"/>
<name>A0A8K0MGW1_9ROSA</name>
<organism evidence="2 3">
    <name type="scientific">Rhamnella rubrinervis</name>
    <dbReference type="NCBI Taxonomy" id="2594499"/>
    <lineage>
        <taxon>Eukaryota</taxon>
        <taxon>Viridiplantae</taxon>
        <taxon>Streptophyta</taxon>
        <taxon>Embryophyta</taxon>
        <taxon>Tracheophyta</taxon>
        <taxon>Spermatophyta</taxon>
        <taxon>Magnoliopsida</taxon>
        <taxon>eudicotyledons</taxon>
        <taxon>Gunneridae</taxon>
        <taxon>Pentapetalae</taxon>
        <taxon>rosids</taxon>
        <taxon>fabids</taxon>
        <taxon>Rosales</taxon>
        <taxon>Rhamnaceae</taxon>
        <taxon>rhamnoid group</taxon>
        <taxon>Rhamneae</taxon>
        <taxon>Rhamnella</taxon>
    </lineage>
</organism>
<evidence type="ECO:0000313" key="3">
    <source>
        <dbReference type="Proteomes" id="UP000796880"/>
    </source>
</evidence>
<feature type="region of interest" description="Disordered" evidence="1">
    <location>
        <begin position="1"/>
        <end position="29"/>
    </location>
</feature>
<gene>
    <name evidence="2" type="ORF">FNV43_RR10518</name>
</gene>